<keyword evidence="5 8" id="KW-1133">Transmembrane helix</keyword>
<keyword evidence="4 8" id="KW-0812">Transmembrane</keyword>
<keyword evidence="6 8" id="KW-0472">Membrane</keyword>
<sequence length="388" mass="39786">MSGQAPNGPEVRSRSDQAAASPVEDGRSPVAGTPRRELTTGTKLGILALVAVLGLGFIWFNALFSHKRADQQKIIPAAYTNGGEVFNGPPDAVMKPAAQNLPAPANTTTGLLDAPAQASPAAAPILAFSGPSVPVPNQPASLSASQPGATAAAAMPDNSPLAARLKPTVLDGEQATVMQHPDMVITEGTMIPCTLQTAIDSQLPGLVTCVVPIDIRGATGNVVLLDRGTKIVGQMENGLLQGQNRVFVDWTRAETPDHVIVKLDSPGSDDLGRAGLPGAVNNHFWDRFGGALMLTLVQGGLQAGTLAAAGNGSGNSTSQQTALGFVYAAQSNGQSVANTALANSINIPPTLTKNQGDTVSLIVAHDLDFSSVYRLRLDDTGVETGNGG</sequence>
<dbReference type="CDD" id="cd16429">
    <property type="entry name" value="VirB10"/>
    <property type="match status" value="1"/>
</dbReference>
<dbReference type="InterPro" id="IPR042217">
    <property type="entry name" value="T4SS_VirB10/TrbI"/>
</dbReference>
<comment type="caution">
    <text evidence="9">The sequence shown here is derived from an EMBL/GenBank/DDBJ whole genome shotgun (WGS) entry which is preliminary data.</text>
</comment>
<evidence type="ECO:0000256" key="7">
    <source>
        <dbReference type="SAM" id="MobiDB-lite"/>
    </source>
</evidence>
<gene>
    <name evidence="9" type="ORF">GCM10010909_29590</name>
</gene>
<evidence type="ECO:0000256" key="1">
    <source>
        <dbReference type="ARBA" id="ARBA00004162"/>
    </source>
</evidence>
<dbReference type="Proteomes" id="UP001156641">
    <property type="component" value="Unassembled WGS sequence"/>
</dbReference>
<dbReference type="InterPro" id="IPR005498">
    <property type="entry name" value="T4SS_VirB10/TraB/TrbI"/>
</dbReference>
<dbReference type="NCBIfam" id="NF038091">
    <property type="entry name" value="T4SS_VirB10"/>
    <property type="match status" value="1"/>
</dbReference>
<proteinExistence type="inferred from homology"/>
<keyword evidence="10" id="KW-1185">Reference proteome</keyword>
<keyword evidence="3" id="KW-1003">Cell membrane</keyword>
<comment type="similarity">
    <text evidence="2">Belongs to the TrbI/VirB10 family.</text>
</comment>
<accession>A0ABQ6AAE5</accession>
<evidence type="ECO:0000256" key="3">
    <source>
        <dbReference type="ARBA" id="ARBA00022475"/>
    </source>
</evidence>
<evidence type="ECO:0000256" key="8">
    <source>
        <dbReference type="SAM" id="Phobius"/>
    </source>
</evidence>
<feature type="region of interest" description="Disordered" evidence="7">
    <location>
        <begin position="1"/>
        <end position="36"/>
    </location>
</feature>
<name>A0ABQ6AAE5_9PROT</name>
<dbReference type="EMBL" id="BSOS01000087">
    <property type="protein sequence ID" value="GLR68278.1"/>
    <property type="molecule type" value="Genomic_DNA"/>
</dbReference>
<dbReference type="InterPro" id="IPR047695">
    <property type="entry name" value="T4SS_VirB10/PtlG"/>
</dbReference>
<dbReference type="Pfam" id="PF03743">
    <property type="entry name" value="TrbI"/>
    <property type="match status" value="1"/>
</dbReference>
<evidence type="ECO:0000256" key="6">
    <source>
        <dbReference type="ARBA" id="ARBA00023136"/>
    </source>
</evidence>
<evidence type="ECO:0000256" key="2">
    <source>
        <dbReference type="ARBA" id="ARBA00010265"/>
    </source>
</evidence>
<evidence type="ECO:0000256" key="4">
    <source>
        <dbReference type="ARBA" id="ARBA00022692"/>
    </source>
</evidence>
<evidence type="ECO:0000256" key="5">
    <source>
        <dbReference type="ARBA" id="ARBA00022989"/>
    </source>
</evidence>
<evidence type="ECO:0000313" key="10">
    <source>
        <dbReference type="Proteomes" id="UP001156641"/>
    </source>
</evidence>
<protein>
    <submittedName>
        <fullName evidence="9">Type VI secretion protein</fullName>
    </submittedName>
</protein>
<comment type="subcellular location">
    <subcellularLocation>
        <location evidence="1">Cell membrane</location>
        <topology evidence="1">Single-pass membrane protein</topology>
    </subcellularLocation>
</comment>
<dbReference type="Gene3D" id="2.40.128.260">
    <property type="entry name" value="Type IV secretion system, VirB10/TraB/TrbI"/>
    <property type="match status" value="2"/>
</dbReference>
<dbReference type="RefSeq" id="WP_284259124.1">
    <property type="nucleotide sequence ID" value="NZ_BSOS01000087.1"/>
</dbReference>
<feature type="transmembrane region" description="Helical" evidence="8">
    <location>
        <begin position="44"/>
        <end position="64"/>
    </location>
</feature>
<organism evidence="9 10">
    <name type="scientific">Acidocella aquatica</name>
    <dbReference type="NCBI Taxonomy" id="1922313"/>
    <lineage>
        <taxon>Bacteria</taxon>
        <taxon>Pseudomonadati</taxon>
        <taxon>Pseudomonadota</taxon>
        <taxon>Alphaproteobacteria</taxon>
        <taxon>Acetobacterales</taxon>
        <taxon>Acidocellaceae</taxon>
        <taxon>Acidocella</taxon>
    </lineage>
</organism>
<evidence type="ECO:0000313" key="9">
    <source>
        <dbReference type="EMBL" id="GLR68278.1"/>
    </source>
</evidence>
<reference evidence="10" key="1">
    <citation type="journal article" date="2019" name="Int. J. Syst. Evol. Microbiol.">
        <title>The Global Catalogue of Microorganisms (GCM) 10K type strain sequencing project: providing services to taxonomists for standard genome sequencing and annotation.</title>
        <authorList>
            <consortium name="The Broad Institute Genomics Platform"/>
            <consortium name="The Broad Institute Genome Sequencing Center for Infectious Disease"/>
            <person name="Wu L."/>
            <person name="Ma J."/>
        </authorList>
    </citation>
    <scope>NUCLEOTIDE SEQUENCE [LARGE SCALE GENOMIC DNA]</scope>
    <source>
        <strain evidence="10">NBRC 112502</strain>
    </source>
</reference>